<protein>
    <submittedName>
        <fullName evidence="2">Putative membrane associated protein</fullName>
    </submittedName>
</protein>
<dbReference type="KEGG" id="cbw:RR42_m2173"/>
<sequence length="56" mass="6069">MVLTVLWGFFGLRKGQEHLRDLQAVRPVPLILTGVALAAGLVLLLVSLAHWAVTHA</sequence>
<keyword evidence="3" id="KW-1185">Reference proteome</keyword>
<gene>
    <name evidence="2" type="ORF">RR42_m2173</name>
</gene>
<accession>A0A0C4Y9C9</accession>
<dbReference type="AlphaFoldDB" id="A0A0C4Y9C9"/>
<dbReference type="STRING" id="68895.RR42_m2173"/>
<feature type="transmembrane region" description="Helical" evidence="1">
    <location>
        <begin position="31"/>
        <end position="53"/>
    </location>
</feature>
<dbReference type="InterPro" id="IPR021344">
    <property type="entry name" value="DUF2970"/>
</dbReference>
<evidence type="ECO:0000313" key="3">
    <source>
        <dbReference type="Proteomes" id="UP000031843"/>
    </source>
</evidence>
<dbReference type="EMBL" id="CP010536">
    <property type="protein sequence ID" value="AJG19565.1"/>
    <property type="molecule type" value="Genomic_DNA"/>
</dbReference>
<evidence type="ECO:0000313" key="2">
    <source>
        <dbReference type="EMBL" id="AJG19565.1"/>
    </source>
</evidence>
<name>A0A0C4Y9C9_9BURK</name>
<dbReference type="Proteomes" id="UP000031843">
    <property type="component" value="Chromosome main"/>
</dbReference>
<organism evidence="2 3">
    <name type="scientific">Cupriavidus basilensis</name>
    <dbReference type="NCBI Taxonomy" id="68895"/>
    <lineage>
        <taxon>Bacteria</taxon>
        <taxon>Pseudomonadati</taxon>
        <taxon>Pseudomonadota</taxon>
        <taxon>Betaproteobacteria</taxon>
        <taxon>Burkholderiales</taxon>
        <taxon>Burkholderiaceae</taxon>
        <taxon>Cupriavidus</taxon>
    </lineage>
</organism>
<evidence type="ECO:0000256" key="1">
    <source>
        <dbReference type="SAM" id="Phobius"/>
    </source>
</evidence>
<dbReference type="Pfam" id="PF11174">
    <property type="entry name" value="DUF2970"/>
    <property type="match status" value="1"/>
</dbReference>
<keyword evidence="1" id="KW-0472">Membrane</keyword>
<keyword evidence="1" id="KW-1133">Transmembrane helix</keyword>
<reference evidence="2 3" key="1">
    <citation type="journal article" date="2015" name="Genome Announc.">
        <title>Complete Genome Sequence of Cupriavidus basilensis 4G11, Isolated from the Oak Ridge Field Research Center Site.</title>
        <authorList>
            <person name="Ray J."/>
            <person name="Waters R.J."/>
            <person name="Skerker J.M."/>
            <person name="Kuehl J.V."/>
            <person name="Price M.N."/>
            <person name="Huang J."/>
            <person name="Chakraborty R."/>
            <person name="Arkin A.P."/>
            <person name="Deutschbauer A."/>
        </authorList>
    </citation>
    <scope>NUCLEOTIDE SEQUENCE [LARGE SCALE GENOMIC DNA]</scope>
    <source>
        <strain evidence="2">4G11</strain>
    </source>
</reference>
<keyword evidence="1" id="KW-0812">Transmembrane</keyword>
<proteinExistence type="predicted"/>